<evidence type="ECO:0000313" key="13">
    <source>
        <dbReference type="EMBL" id="TMQ60337.1"/>
    </source>
</evidence>
<feature type="binding site" evidence="11">
    <location>
        <position position="56"/>
    </location>
    <ligand>
        <name>substrate</name>
    </ligand>
</feature>
<comment type="cofactor">
    <cofactor evidence="11">
        <name>Mg(2+)</name>
        <dbReference type="ChEBI" id="CHEBI:18420"/>
    </cofactor>
    <text evidence="11">Binds 1 Mg(2+) ion per subunit.</text>
</comment>
<evidence type="ECO:0000256" key="9">
    <source>
        <dbReference type="ARBA" id="ARBA00023141"/>
    </source>
</evidence>
<feature type="binding site" evidence="11">
    <location>
        <position position="79"/>
    </location>
    <ligand>
        <name>substrate</name>
    </ligand>
</feature>
<evidence type="ECO:0000256" key="11">
    <source>
        <dbReference type="HAMAP-Rule" id="MF_00109"/>
    </source>
</evidence>
<evidence type="ECO:0000256" key="1">
    <source>
        <dbReference type="ARBA" id="ARBA00004842"/>
    </source>
</evidence>
<dbReference type="EC" id="2.7.1.71" evidence="3 11"/>
<dbReference type="PRINTS" id="PR01100">
    <property type="entry name" value="SHIKIMTKNASE"/>
</dbReference>
<dbReference type="PANTHER" id="PTHR21087:SF16">
    <property type="entry name" value="SHIKIMATE KINASE 1, CHLOROPLASTIC"/>
    <property type="match status" value="1"/>
</dbReference>
<dbReference type="InterPro" id="IPR023000">
    <property type="entry name" value="Shikimate_kinase_CS"/>
</dbReference>
<dbReference type="InterPro" id="IPR031322">
    <property type="entry name" value="Shikimate/glucono_kinase"/>
</dbReference>
<evidence type="ECO:0000256" key="2">
    <source>
        <dbReference type="ARBA" id="ARBA00006997"/>
    </source>
</evidence>
<comment type="subunit">
    <text evidence="11">Monomer.</text>
</comment>
<dbReference type="GO" id="GO:0004765">
    <property type="term" value="F:shikimate kinase activity"/>
    <property type="evidence" value="ECO:0007669"/>
    <property type="project" value="UniProtKB-UniRule"/>
</dbReference>
<dbReference type="Proteomes" id="UP000316292">
    <property type="component" value="Unassembled WGS sequence"/>
</dbReference>
<organism evidence="13 15">
    <name type="scientific">Eiseniibacteriota bacterium</name>
    <dbReference type="NCBI Taxonomy" id="2212470"/>
    <lineage>
        <taxon>Bacteria</taxon>
        <taxon>Candidatus Eiseniibacteriota</taxon>
    </lineage>
</organism>
<sequence>MTRVALIGLPGSGKSTVAPLLAHRLRCPSLDLDLTIEQGAGRSVAALFEEGEALFRELESRALEEALGRAGSLVLACGGGILERKENRELLVARARIVWLAVDPERAASRLTGPGAKTRPLLQGTVPVAERLRALLRERRAGYAAAADTIVDTSQLTPEEVADRIAERLAVA</sequence>
<evidence type="ECO:0000256" key="6">
    <source>
        <dbReference type="ARBA" id="ARBA00022741"/>
    </source>
</evidence>
<feature type="binding site" evidence="11">
    <location>
        <position position="33"/>
    </location>
    <ligand>
        <name>substrate</name>
    </ligand>
</feature>
<dbReference type="PANTHER" id="PTHR21087">
    <property type="entry name" value="SHIKIMATE KINASE"/>
    <property type="match status" value="1"/>
</dbReference>
<keyword evidence="5 11" id="KW-0808">Transferase</keyword>
<dbReference type="Proteomes" id="UP000320913">
    <property type="component" value="Unassembled WGS sequence"/>
</dbReference>
<feature type="binding site" evidence="11">
    <location>
        <position position="119"/>
    </location>
    <ligand>
        <name>ATP</name>
        <dbReference type="ChEBI" id="CHEBI:30616"/>
    </ligand>
</feature>
<feature type="binding site" evidence="11">
    <location>
        <position position="15"/>
    </location>
    <ligand>
        <name>Mg(2+)</name>
        <dbReference type="ChEBI" id="CHEBI:18420"/>
    </ligand>
</feature>
<keyword evidence="9 11" id="KW-0057">Aromatic amino acid biosynthesis</keyword>
<protein>
    <recommendedName>
        <fullName evidence="3 11">Shikimate kinase</fullName>
        <shortName evidence="11">SK</shortName>
        <ecNumber evidence="3 11">2.7.1.71</ecNumber>
    </recommendedName>
</protein>
<dbReference type="GO" id="GO:0005829">
    <property type="term" value="C:cytosol"/>
    <property type="evidence" value="ECO:0007669"/>
    <property type="project" value="TreeGrafter"/>
</dbReference>
<gene>
    <name evidence="11" type="primary">aroK</name>
    <name evidence="12" type="ORF">E6K71_05700</name>
    <name evidence="13" type="ORF">E6K75_02935</name>
</gene>
<dbReference type="Gene3D" id="3.40.50.300">
    <property type="entry name" value="P-loop containing nucleotide triphosphate hydrolases"/>
    <property type="match status" value="1"/>
</dbReference>
<evidence type="ECO:0000256" key="10">
    <source>
        <dbReference type="ARBA" id="ARBA00048567"/>
    </source>
</evidence>
<evidence type="ECO:0000256" key="4">
    <source>
        <dbReference type="ARBA" id="ARBA00022605"/>
    </source>
</evidence>
<dbReference type="HAMAP" id="MF_00109">
    <property type="entry name" value="Shikimate_kinase"/>
    <property type="match status" value="1"/>
</dbReference>
<dbReference type="UniPathway" id="UPA00053">
    <property type="reaction ID" value="UER00088"/>
</dbReference>
<comment type="caution">
    <text evidence="11">Lacks conserved residue(s) required for the propagation of feature annotation.</text>
</comment>
<feature type="binding site" evidence="11">
    <location>
        <position position="139"/>
    </location>
    <ligand>
        <name>substrate</name>
    </ligand>
</feature>
<keyword evidence="11" id="KW-0963">Cytoplasm</keyword>
<keyword evidence="11" id="KW-0479">Metal-binding</keyword>
<dbReference type="GO" id="GO:0009423">
    <property type="term" value="P:chorismate biosynthetic process"/>
    <property type="evidence" value="ECO:0007669"/>
    <property type="project" value="UniProtKB-UniRule"/>
</dbReference>
<keyword evidence="7 11" id="KW-0418">Kinase</keyword>
<comment type="pathway">
    <text evidence="1 11">Metabolic intermediate biosynthesis; chorismate biosynthesis; chorismate from D-erythrose 4-phosphate and phosphoenolpyruvate: step 5/7.</text>
</comment>
<keyword evidence="6 11" id="KW-0547">Nucleotide-binding</keyword>
<evidence type="ECO:0000256" key="3">
    <source>
        <dbReference type="ARBA" id="ARBA00012154"/>
    </source>
</evidence>
<comment type="caution">
    <text evidence="13">The sequence shown here is derived from an EMBL/GenBank/DDBJ whole genome shotgun (WGS) entry which is preliminary data.</text>
</comment>
<keyword evidence="4 11" id="KW-0028">Amino-acid biosynthesis</keyword>
<accession>A0A538T9T2</accession>
<dbReference type="GO" id="GO:0009073">
    <property type="term" value="P:aromatic amino acid family biosynthetic process"/>
    <property type="evidence" value="ECO:0007669"/>
    <property type="project" value="UniProtKB-KW"/>
</dbReference>
<evidence type="ECO:0000256" key="7">
    <source>
        <dbReference type="ARBA" id="ARBA00022777"/>
    </source>
</evidence>
<comment type="subcellular location">
    <subcellularLocation>
        <location evidence="11">Cytoplasm</location>
    </subcellularLocation>
</comment>
<dbReference type="CDD" id="cd00464">
    <property type="entry name" value="SK"/>
    <property type="match status" value="1"/>
</dbReference>
<dbReference type="AlphaFoldDB" id="A0A538T9T2"/>
<evidence type="ECO:0000256" key="5">
    <source>
        <dbReference type="ARBA" id="ARBA00022679"/>
    </source>
</evidence>
<comment type="catalytic activity">
    <reaction evidence="10 11">
        <text>shikimate + ATP = 3-phosphoshikimate + ADP + H(+)</text>
        <dbReference type="Rhea" id="RHEA:13121"/>
        <dbReference type="ChEBI" id="CHEBI:15378"/>
        <dbReference type="ChEBI" id="CHEBI:30616"/>
        <dbReference type="ChEBI" id="CHEBI:36208"/>
        <dbReference type="ChEBI" id="CHEBI:145989"/>
        <dbReference type="ChEBI" id="CHEBI:456216"/>
        <dbReference type="EC" id="2.7.1.71"/>
    </reaction>
</comment>
<dbReference type="EMBL" id="VBOR01000061">
    <property type="protein sequence ID" value="TMQ49103.1"/>
    <property type="molecule type" value="Genomic_DNA"/>
</dbReference>
<dbReference type="GO" id="GO:0000287">
    <property type="term" value="F:magnesium ion binding"/>
    <property type="evidence" value="ECO:0007669"/>
    <property type="project" value="UniProtKB-UniRule"/>
</dbReference>
<keyword evidence="11" id="KW-0460">Magnesium</keyword>
<evidence type="ECO:0000256" key="8">
    <source>
        <dbReference type="ARBA" id="ARBA00022840"/>
    </source>
</evidence>
<dbReference type="InterPro" id="IPR027417">
    <property type="entry name" value="P-loop_NTPase"/>
</dbReference>
<dbReference type="Pfam" id="PF01202">
    <property type="entry name" value="SKI"/>
    <property type="match status" value="1"/>
</dbReference>
<dbReference type="PROSITE" id="PS01128">
    <property type="entry name" value="SHIKIMATE_KINASE"/>
    <property type="match status" value="1"/>
</dbReference>
<feature type="binding site" evidence="11">
    <location>
        <begin position="11"/>
        <end position="16"/>
    </location>
    <ligand>
        <name>ATP</name>
        <dbReference type="ChEBI" id="CHEBI:30616"/>
    </ligand>
</feature>
<dbReference type="InterPro" id="IPR000623">
    <property type="entry name" value="Shikimate_kinase/TSH1"/>
</dbReference>
<dbReference type="GO" id="GO:0005524">
    <property type="term" value="F:ATP binding"/>
    <property type="evidence" value="ECO:0007669"/>
    <property type="project" value="UniProtKB-UniRule"/>
</dbReference>
<evidence type="ECO:0000313" key="12">
    <source>
        <dbReference type="EMBL" id="TMQ49103.1"/>
    </source>
</evidence>
<evidence type="ECO:0000313" key="14">
    <source>
        <dbReference type="Proteomes" id="UP000316292"/>
    </source>
</evidence>
<reference evidence="14 15" key="1">
    <citation type="journal article" date="2019" name="Nat. Microbiol.">
        <title>Mediterranean grassland soil C-N compound turnover is dependent on rainfall and depth, and is mediated by genomically divergent microorganisms.</title>
        <authorList>
            <person name="Diamond S."/>
            <person name="Andeer P.F."/>
            <person name="Li Z."/>
            <person name="Crits-Christoph A."/>
            <person name="Burstein D."/>
            <person name="Anantharaman K."/>
            <person name="Lane K.R."/>
            <person name="Thomas B.C."/>
            <person name="Pan C."/>
            <person name="Northen T.R."/>
            <person name="Banfield J.F."/>
        </authorList>
    </citation>
    <scope>NUCLEOTIDE SEQUENCE [LARGE SCALE GENOMIC DNA]</scope>
    <source>
        <strain evidence="12">WS_1</strain>
        <strain evidence="13">WS_5</strain>
    </source>
</reference>
<proteinExistence type="inferred from homology"/>
<name>A0A538T9T2_UNCEI</name>
<evidence type="ECO:0000313" key="15">
    <source>
        <dbReference type="Proteomes" id="UP000320913"/>
    </source>
</evidence>
<comment type="similarity">
    <text evidence="2 11">Belongs to the shikimate kinase family.</text>
</comment>
<dbReference type="SUPFAM" id="SSF52540">
    <property type="entry name" value="P-loop containing nucleoside triphosphate hydrolases"/>
    <property type="match status" value="1"/>
</dbReference>
<keyword evidence="8 11" id="KW-0067">ATP-binding</keyword>
<dbReference type="EMBL" id="VBOV01000080">
    <property type="protein sequence ID" value="TMQ60337.1"/>
    <property type="molecule type" value="Genomic_DNA"/>
</dbReference>
<dbReference type="GO" id="GO:0008652">
    <property type="term" value="P:amino acid biosynthetic process"/>
    <property type="evidence" value="ECO:0007669"/>
    <property type="project" value="UniProtKB-KW"/>
</dbReference>
<comment type="function">
    <text evidence="11">Catalyzes the specific phosphorylation of the 3-hydroxyl group of shikimic acid using ATP as a cosubstrate.</text>
</comment>